<dbReference type="SMART" id="SM00320">
    <property type="entry name" value="WD40"/>
    <property type="match status" value="4"/>
</dbReference>
<name>A0A8J7TL10_9BACT</name>
<dbReference type="InterPro" id="IPR036322">
    <property type="entry name" value="WD40_repeat_dom_sf"/>
</dbReference>
<dbReference type="InterPro" id="IPR001680">
    <property type="entry name" value="WD40_rpt"/>
</dbReference>
<feature type="signal peptide" evidence="1">
    <location>
        <begin position="1"/>
        <end position="28"/>
    </location>
</feature>
<evidence type="ECO:0000313" key="2">
    <source>
        <dbReference type="EMBL" id="MBN8660099.1"/>
    </source>
</evidence>
<keyword evidence="1" id="KW-0732">Signal</keyword>
<dbReference type="EMBL" id="JAFLCK010000007">
    <property type="protein sequence ID" value="MBN8660099.1"/>
    <property type="molecule type" value="Genomic_DNA"/>
</dbReference>
<protein>
    <recommendedName>
        <fullName evidence="4">WD40 repeat domain-containing protein</fullName>
    </recommendedName>
</protein>
<dbReference type="PANTHER" id="PTHR19879:SF9">
    <property type="entry name" value="TRANSCRIPTION INITIATION FACTOR TFIID SUBUNIT 5"/>
    <property type="match status" value="1"/>
</dbReference>
<organism evidence="2 3">
    <name type="scientific">Candidatus Obscuribacter phosphatis</name>
    <dbReference type="NCBI Taxonomy" id="1906157"/>
    <lineage>
        <taxon>Bacteria</taxon>
        <taxon>Bacillati</taxon>
        <taxon>Candidatus Melainabacteria</taxon>
        <taxon>Candidatus Obscuribacterales</taxon>
        <taxon>Candidatus Obscuribacteraceae</taxon>
        <taxon>Candidatus Obscuribacter</taxon>
    </lineage>
</organism>
<dbReference type="AlphaFoldDB" id="A0A8J7TL10"/>
<dbReference type="InterPro" id="IPR015943">
    <property type="entry name" value="WD40/YVTN_repeat-like_dom_sf"/>
</dbReference>
<dbReference type="Pfam" id="PF00400">
    <property type="entry name" value="WD40"/>
    <property type="match status" value="2"/>
</dbReference>
<sequence>MRKSRHFQFLQFAALSSLLFAGAPSAFAQVNEFNTVVFGNKIPLYLDDPTGGMPVRNTTNDHSAMVPYIAGSKVLLMSPSGKNFVTVSGDTASLWRADTGSQLLALQHGSAITWMSYARDGSFIVTGGNSWLRVWSATGEFRKQCDLQSQLLKLIVSLDGRYLIAVTTDSIQIWSSIEGLLLTKIPLSNRIASLVISPDSSQIAVLDGSNCALWRISDGQMIGTIAHEYPIRACMYSPDGSTLLVATEQWTYLWDPRKFKKIADVQYGGGYR</sequence>
<evidence type="ECO:0000256" key="1">
    <source>
        <dbReference type="SAM" id="SignalP"/>
    </source>
</evidence>
<dbReference type="Proteomes" id="UP000664277">
    <property type="component" value="Unassembled WGS sequence"/>
</dbReference>
<dbReference type="PANTHER" id="PTHR19879">
    <property type="entry name" value="TRANSCRIPTION INITIATION FACTOR TFIID"/>
    <property type="match status" value="1"/>
</dbReference>
<proteinExistence type="predicted"/>
<reference evidence="2" key="1">
    <citation type="submission" date="2021-02" db="EMBL/GenBank/DDBJ databases">
        <title>Genome-Resolved Metagenomics of a Microbial Community Performing Photosynthetic Biological Nutrient Removal.</title>
        <authorList>
            <person name="Mcdaniel E.A."/>
        </authorList>
    </citation>
    <scope>NUCLEOTIDE SEQUENCE</scope>
    <source>
        <strain evidence="2">UWPOB_OBS1</strain>
    </source>
</reference>
<evidence type="ECO:0008006" key="4">
    <source>
        <dbReference type="Google" id="ProtNLM"/>
    </source>
</evidence>
<dbReference type="Gene3D" id="2.130.10.10">
    <property type="entry name" value="YVTN repeat-like/Quinoprotein amine dehydrogenase"/>
    <property type="match status" value="1"/>
</dbReference>
<gene>
    <name evidence="2" type="ORF">J0M35_07020</name>
</gene>
<evidence type="ECO:0000313" key="3">
    <source>
        <dbReference type="Proteomes" id="UP000664277"/>
    </source>
</evidence>
<accession>A0A8J7TL10</accession>
<comment type="caution">
    <text evidence="2">The sequence shown here is derived from an EMBL/GenBank/DDBJ whole genome shotgun (WGS) entry which is preliminary data.</text>
</comment>
<dbReference type="SUPFAM" id="SSF50978">
    <property type="entry name" value="WD40 repeat-like"/>
    <property type="match status" value="1"/>
</dbReference>
<feature type="chain" id="PRO_5035267788" description="WD40 repeat domain-containing protein" evidence="1">
    <location>
        <begin position="29"/>
        <end position="272"/>
    </location>
</feature>